<evidence type="ECO:0000256" key="3">
    <source>
        <dbReference type="ARBA" id="ARBA00022781"/>
    </source>
</evidence>
<keyword evidence="6" id="KW-0175">Coiled coil</keyword>
<gene>
    <name evidence="7" type="ORF">M427DRAFT_96885</name>
</gene>
<sequence length="113" mass="12522">MQSGKASAGIQTLLEAEKEAAKIVAKARQYRIQRLKDARTEATKEIEALKSQKAADFSTFEKQFLGSADETVSKVTAETDEKLKDVEVLFKKNKDQVLAKLLAEVVAVKPKVR</sequence>
<comment type="similarity">
    <text evidence="1 5">Belongs to the V-ATPase G subunit family.</text>
</comment>
<name>A0A139ALX2_GONPJ</name>
<feature type="coiled-coil region" evidence="6">
    <location>
        <begin position="13"/>
        <end position="52"/>
    </location>
</feature>
<dbReference type="Gene3D" id="1.20.5.2950">
    <property type="match status" value="1"/>
</dbReference>
<reference evidence="7 8" key="1">
    <citation type="journal article" date="2015" name="Genome Biol. Evol.">
        <title>Phylogenomic analyses indicate that early fungi evolved digesting cell walls of algal ancestors of land plants.</title>
        <authorList>
            <person name="Chang Y."/>
            <person name="Wang S."/>
            <person name="Sekimoto S."/>
            <person name="Aerts A.L."/>
            <person name="Choi C."/>
            <person name="Clum A."/>
            <person name="LaButti K.M."/>
            <person name="Lindquist E.A."/>
            <person name="Yee Ngan C."/>
            <person name="Ohm R.A."/>
            <person name="Salamov A.A."/>
            <person name="Grigoriev I.V."/>
            <person name="Spatafora J.W."/>
            <person name="Berbee M.L."/>
        </authorList>
    </citation>
    <scope>NUCLEOTIDE SEQUENCE [LARGE SCALE GENOMIC DNA]</scope>
    <source>
        <strain evidence="7 8">JEL478</strain>
    </source>
</reference>
<dbReference type="OrthoDB" id="250802at2759"/>
<dbReference type="Proteomes" id="UP000070544">
    <property type="component" value="Unassembled WGS sequence"/>
</dbReference>
<dbReference type="PANTHER" id="PTHR12713:SF11">
    <property type="entry name" value="V-TYPE PROTON ATPASE SUBUNIT G"/>
    <property type="match status" value="1"/>
</dbReference>
<dbReference type="GO" id="GO:0000221">
    <property type="term" value="C:vacuolar proton-transporting V-type ATPase, V1 domain"/>
    <property type="evidence" value="ECO:0007669"/>
    <property type="project" value="TreeGrafter"/>
</dbReference>
<evidence type="ECO:0000313" key="7">
    <source>
        <dbReference type="EMBL" id="KXS17564.1"/>
    </source>
</evidence>
<dbReference type="NCBIfam" id="TIGR01147">
    <property type="entry name" value="V_ATP_synt_G"/>
    <property type="match status" value="1"/>
</dbReference>
<keyword evidence="4 5" id="KW-0406">Ion transport</keyword>
<dbReference type="Pfam" id="PF03179">
    <property type="entry name" value="V-ATPase_G"/>
    <property type="match status" value="1"/>
</dbReference>
<keyword evidence="3 5" id="KW-0375">Hydrogen ion transport</keyword>
<dbReference type="AlphaFoldDB" id="A0A139ALX2"/>
<dbReference type="STRING" id="1344416.A0A139ALX2"/>
<dbReference type="InterPro" id="IPR005124">
    <property type="entry name" value="V-ATPase_G"/>
</dbReference>
<evidence type="ECO:0000256" key="2">
    <source>
        <dbReference type="ARBA" id="ARBA00022448"/>
    </source>
</evidence>
<dbReference type="EMBL" id="KQ965746">
    <property type="protein sequence ID" value="KXS17564.1"/>
    <property type="molecule type" value="Genomic_DNA"/>
</dbReference>
<organism evidence="7 8">
    <name type="scientific">Gonapodya prolifera (strain JEL478)</name>
    <name type="common">Monoblepharis prolifera</name>
    <dbReference type="NCBI Taxonomy" id="1344416"/>
    <lineage>
        <taxon>Eukaryota</taxon>
        <taxon>Fungi</taxon>
        <taxon>Fungi incertae sedis</taxon>
        <taxon>Chytridiomycota</taxon>
        <taxon>Chytridiomycota incertae sedis</taxon>
        <taxon>Monoblepharidomycetes</taxon>
        <taxon>Monoblepharidales</taxon>
        <taxon>Gonapodyaceae</taxon>
        <taxon>Gonapodya</taxon>
    </lineage>
</organism>
<comment type="subunit">
    <text evidence="5">V-ATPase is a heteromultimeric enzyme made up of two complexes: the ATP-hydrolytic V1 complex and the proton translocation V0 complex.</text>
</comment>
<evidence type="ECO:0000256" key="6">
    <source>
        <dbReference type="SAM" id="Coils"/>
    </source>
</evidence>
<keyword evidence="8" id="KW-1185">Reference proteome</keyword>
<dbReference type="GO" id="GO:0016887">
    <property type="term" value="F:ATP hydrolysis activity"/>
    <property type="evidence" value="ECO:0007669"/>
    <property type="project" value="TreeGrafter"/>
</dbReference>
<dbReference type="FunFam" id="1.20.5.2950:FF:000001">
    <property type="entry name" value="V-type proton ATPase subunit G"/>
    <property type="match status" value="1"/>
</dbReference>
<dbReference type="GO" id="GO:0046961">
    <property type="term" value="F:proton-transporting ATPase activity, rotational mechanism"/>
    <property type="evidence" value="ECO:0007669"/>
    <property type="project" value="InterPro"/>
</dbReference>
<keyword evidence="2 5" id="KW-0813">Transport</keyword>
<proteinExistence type="inferred from homology"/>
<protein>
    <recommendedName>
        <fullName evidence="5">V-type proton ATPase subunit G</fullName>
    </recommendedName>
</protein>
<accession>A0A139ALX2</accession>
<evidence type="ECO:0000256" key="5">
    <source>
        <dbReference type="RuleBase" id="RU364019"/>
    </source>
</evidence>
<evidence type="ECO:0000256" key="4">
    <source>
        <dbReference type="ARBA" id="ARBA00023065"/>
    </source>
</evidence>
<comment type="function">
    <text evidence="5">Subunit of the V1 complex of vacuolar(H+)-ATPase (V-ATPase), a multisubunit enzyme composed of a peripheral complex (V1) that hydrolyzes ATP and a membrane integral complex (V0) that translocates protons. V-ATPase is responsible for acidifying and maintaining the pH of intracellular compartments and in some cell types, is targeted to the plasma membrane, where it is responsible for acidifying the extracellular environment.</text>
</comment>
<evidence type="ECO:0000256" key="1">
    <source>
        <dbReference type="ARBA" id="ARBA00010066"/>
    </source>
</evidence>
<dbReference type="PANTHER" id="PTHR12713">
    <property type="entry name" value="VACUOLAR ATP SYNTHASE SUBUNIT G"/>
    <property type="match status" value="1"/>
</dbReference>
<evidence type="ECO:0000313" key="8">
    <source>
        <dbReference type="Proteomes" id="UP000070544"/>
    </source>
</evidence>
<dbReference type="OMA" id="EHMGSKD"/>